<name>B7S974_GLYIN</name>
<reference evidence="1" key="1">
    <citation type="submission" date="2007-06" db="EMBL/GenBank/DDBJ databases">
        <title>Bracovirus Evolution: Comparative Genomics of Multiple Viral and Proviral Genomes.</title>
        <authorList>
            <person name="Desjardins C.A."/>
            <person name="Gundersen-Rindal D.E."/>
            <person name="Hostetler J.B."/>
            <person name="Tallon L.J."/>
            <person name="Utterback T.R."/>
            <person name="Fuester R.W."/>
            <person name="Schatz M.C."/>
            <person name="Pedroni M.J."/>
            <person name="Fadrosh D.W."/>
            <person name="Haas B.J."/>
            <person name="Toms B.S."/>
            <person name="Chen D."/>
            <person name="Nene V."/>
        </authorList>
    </citation>
    <scope>NUCLEOTIDE SEQUENCE</scope>
</reference>
<protein>
    <submittedName>
        <fullName evidence="1">Uncharacterized protein</fullName>
    </submittedName>
</protein>
<proteinExistence type="predicted"/>
<accession>B7S974</accession>
<dbReference type="EMBL" id="EF710658">
    <property type="protein sequence ID" value="ACE75449.1"/>
    <property type="molecule type" value="Genomic_DNA"/>
</dbReference>
<gene>
    <name evidence="1" type="ORF">GIP_L6_0040</name>
</gene>
<organism evidence="1">
    <name type="scientific">Glyptapanteles indiensis</name>
    <name type="common">Parasitoid wasp</name>
    <dbReference type="NCBI Taxonomy" id="92994"/>
    <lineage>
        <taxon>Eukaryota</taxon>
        <taxon>Metazoa</taxon>
        <taxon>Ecdysozoa</taxon>
        <taxon>Arthropoda</taxon>
        <taxon>Hexapoda</taxon>
        <taxon>Insecta</taxon>
        <taxon>Pterygota</taxon>
        <taxon>Neoptera</taxon>
        <taxon>Endopterygota</taxon>
        <taxon>Hymenoptera</taxon>
        <taxon>Apocrita</taxon>
        <taxon>Ichneumonoidea</taxon>
        <taxon>Braconidae</taxon>
        <taxon>Microgastrinae</taxon>
        <taxon>Glyptapanteles</taxon>
    </lineage>
</organism>
<evidence type="ECO:0000313" key="1">
    <source>
        <dbReference type="EMBL" id="ACE75449.1"/>
    </source>
</evidence>
<dbReference type="AlphaFoldDB" id="B7S974"/>
<sequence length="177" mass="20499">MKSLKENGKYRHHEGAEGEKLTDYFYKKCGETEKPLTRAGLDELTFRTYASKVPCSRLEVELDNGTRQLIDIDYFWPLVRRSKSDLETGRVVRQYGPEALALTPYYYKRCGGSERRLPALAGVELLLFLLNMQEAGRSLHHFTVLNCPLYKHNQKRYVLEVSGIHICNFIFDEPNCC</sequence>